<sequence length="113" mass="13124">MLHCTSLVFSQVSPFMWVKIDYYSCRPRPGFSRFIISTLSSTANALLGVVSLANRRQDYNQCESILLRKQSPQRQSRLSPQKESNLKNRNHMLYVFLIEENRVLSPQFSCHAL</sequence>
<dbReference type="OrthoDB" id="10384532at2759"/>
<dbReference type="AlphaFoldDB" id="A0A2P5DYY3"/>
<evidence type="ECO:0000313" key="2">
    <source>
        <dbReference type="Proteomes" id="UP000237000"/>
    </source>
</evidence>
<dbReference type="Proteomes" id="UP000237000">
    <property type="component" value="Unassembled WGS sequence"/>
</dbReference>
<evidence type="ECO:0000313" key="1">
    <source>
        <dbReference type="EMBL" id="PON78494.1"/>
    </source>
</evidence>
<proteinExistence type="predicted"/>
<name>A0A2P5DYY3_TREOI</name>
<dbReference type="InParanoid" id="A0A2P5DYY3"/>
<accession>A0A2P5DYY3</accession>
<comment type="caution">
    <text evidence="1">The sequence shown here is derived from an EMBL/GenBank/DDBJ whole genome shotgun (WGS) entry which is preliminary data.</text>
</comment>
<protein>
    <submittedName>
        <fullName evidence="1">Uncharacterized protein</fullName>
    </submittedName>
</protein>
<organism evidence="1 2">
    <name type="scientific">Trema orientale</name>
    <name type="common">Charcoal tree</name>
    <name type="synonym">Celtis orientalis</name>
    <dbReference type="NCBI Taxonomy" id="63057"/>
    <lineage>
        <taxon>Eukaryota</taxon>
        <taxon>Viridiplantae</taxon>
        <taxon>Streptophyta</taxon>
        <taxon>Embryophyta</taxon>
        <taxon>Tracheophyta</taxon>
        <taxon>Spermatophyta</taxon>
        <taxon>Magnoliopsida</taxon>
        <taxon>eudicotyledons</taxon>
        <taxon>Gunneridae</taxon>
        <taxon>Pentapetalae</taxon>
        <taxon>rosids</taxon>
        <taxon>fabids</taxon>
        <taxon>Rosales</taxon>
        <taxon>Cannabaceae</taxon>
        <taxon>Trema</taxon>
    </lineage>
</organism>
<keyword evidence="2" id="KW-1185">Reference proteome</keyword>
<reference evidence="2" key="1">
    <citation type="submission" date="2016-06" db="EMBL/GenBank/DDBJ databases">
        <title>Parallel loss of symbiosis genes in relatives of nitrogen-fixing non-legume Parasponia.</title>
        <authorList>
            <person name="Van Velzen R."/>
            <person name="Holmer R."/>
            <person name="Bu F."/>
            <person name="Rutten L."/>
            <person name="Van Zeijl A."/>
            <person name="Liu W."/>
            <person name="Santuari L."/>
            <person name="Cao Q."/>
            <person name="Sharma T."/>
            <person name="Shen D."/>
            <person name="Roswanjaya Y."/>
            <person name="Wardhani T."/>
            <person name="Kalhor M.S."/>
            <person name="Jansen J."/>
            <person name="Van den Hoogen J."/>
            <person name="Gungor B."/>
            <person name="Hartog M."/>
            <person name="Hontelez J."/>
            <person name="Verver J."/>
            <person name="Yang W.-C."/>
            <person name="Schijlen E."/>
            <person name="Repin R."/>
            <person name="Schilthuizen M."/>
            <person name="Schranz E."/>
            <person name="Heidstra R."/>
            <person name="Miyata K."/>
            <person name="Fedorova E."/>
            <person name="Kohlen W."/>
            <person name="Bisseling T."/>
            <person name="Smit S."/>
            <person name="Geurts R."/>
        </authorList>
    </citation>
    <scope>NUCLEOTIDE SEQUENCE [LARGE SCALE GENOMIC DNA]</scope>
    <source>
        <strain evidence="2">cv. RG33-2</strain>
    </source>
</reference>
<dbReference type="EMBL" id="JXTC01000241">
    <property type="protein sequence ID" value="PON78494.1"/>
    <property type="molecule type" value="Genomic_DNA"/>
</dbReference>
<gene>
    <name evidence="1" type="ORF">TorRG33x02_238150</name>
</gene>